<evidence type="ECO:0000313" key="1">
    <source>
        <dbReference type="EMBL" id="WCO65071.1"/>
    </source>
</evidence>
<sequence length="73" mass="8075">MAQFEVTLRDRTVESVGDADAYQQEGPMTTFFRTEGRTTVDSWATRVASVRTAEVLLIRRADEVAPVAAIRSA</sequence>
<evidence type="ECO:0000313" key="2">
    <source>
        <dbReference type="Proteomes" id="UP001216390"/>
    </source>
</evidence>
<dbReference type="AlphaFoldDB" id="A0AAE9Y4Q0"/>
<protein>
    <submittedName>
        <fullName evidence="1">Uncharacterized protein</fullName>
    </submittedName>
</protein>
<dbReference type="EMBL" id="CP116942">
    <property type="protein sequence ID" value="WCO65071.1"/>
    <property type="molecule type" value="Genomic_DNA"/>
</dbReference>
<accession>A0AAE9Y4Q0</accession>
<dbReference type="Proteomes" id="UP001216390">
    <property type="component" value="Chromosome"/>
</dbReference>
<proteinExistence type="predicted"/>
<reference evidence="1" key="1">
    <citation type="submission" date="2023-01" db="EMBL/GenBank/DDBJ databases">
        <title>The diversity of Class Acidimicrobiia in South China Sea sediment environments and the proposal of Iamia marina sp. nov., a novel species of the genus Iamia.</title>
        <authorList>
            <person name="He Y."/>
            <person name="Tian X."/>
        </authorList>
    </citation>
    <scope>NUCLEOTIDE SEQUENCE</scope>
    <source>
        <strain evidence="1">DSM 19957</strain>
    </source>
</reference>
<dbReference type="KEGG" id="ima:PO878_11235"/>
<keyword evidence="2" id="KW-1185">Reference proteome</keyword>
<name>A0AAE9Y4Q0_9ACTN</name>
<dbReference type="RefSeq" id="WP_272734596.1">
    <property type="nucleotide sequence ID" value="NZ_CP116942.1"/>
</dbReference>
<gene>
    <name evidence="1" type="ORF">PO878_11235</name>
</gene>
<organism evidence="1 2">
    <name type="scientific">Iamia majanohamensis</name>
    <dbReference type="NCBI Taxonomy" id="467976"/>
    <lineage>
        <taxon>Bacteria</taxon>
        <taxon>Bacillati</taxon>
        <taxon>Actinomycetota</taxon>
        <taxon>Acidimicrobiia</taxon>
        <taxon>Acidimicrobiales</taxon>
        <taxon>Iamiaceae</taxon>
        <taxon>Iamia</taxon>
    </lineage>
</organism>